<comment type="caution">
    <text evidence="3">The sequence shown here is derived from an EMBL/GenBank/DDBJ whole genome shotgun (WGS) entry which is preliminary data.</text>
</comment>
<dbReference type="Gene3D" id="3.40.1350.10">
    <property type="match status" value="1"/>
</dbReference>
<keyword evidence="3" id="KW-0255">Endonuclease</keyword>
<protein>
    <recommendedName>
        <fullName evidence="2">UPF0102 protein B5G41_03965</fullName>
    </recommendedName>
</protein>
<dbReference type="Pfam" id="PF02021">
    <property type="entry name" value="UPF0102"/>
    <property type="match status" value="1"/>
</dbReference>
<dbReference type="OrthoDB" id="9802516at2"/>
<dbReference type="InterPro" id="IPR011856">
    <property type="entry name" value="tRNA_endonuc-like_dom_sf"/>
</dbReference>
<evidence type="ECO:0000313" key="3">
    <source>
        <dbReference type="EMBL" id="OUN04474.1"/>
    </source>
</evidence>
<name>A0A1Y3QXT5_9BACT</name>
<dbReference type="InterPro" id="IPR011335">
    <property type="entry name" value="Restrct_endonuc-II-like"/>
</dbReference>
<dbReference type="Proteomes" id="UP000195772">
    <property type="component" value="Unassembled WGS sequence"/>
</dbReference>
<reference evidence="4" key="1">
    <citation type="submission" date="2017-04" db="EMBL/GenBank/DDBJ databases">
        <title>Function of individual gut microbiota members based on whole genome sequencing of pure cultures obtained from chicken caecum.</title>
        <authorList>
            <person name="Medvecky M."/>
            <person name="Cejkova D."/>
            <person name="Polansky O."/>
            <person name="Karasova D."/>
            <person name="Kubasova T."/>
            <person name="Cizek A."/>
            <person name="Rychlik I."/>
        </authorList>
    </citation>
    <scope>NUCLEOTIDE SEQUENCE [LARGE SCALE GENOMIC DNA]</scope>
    <source>
        <strain evidence="4">An90</strain>
    </source>
</reference>
<proteinExistence type="inferred from homology"/>
<comment type="similarity">
    <text evidence="1 2">Belongs to the UPF0102 family.</text>
</comment>
<dbReference type="RefSeq" id="WP_018694934.1">
    <property type="nucleotide sequence ID" value="NZ_AP025562.1"/>
</dbReference>
<dbReference type="eggNOG" id="COG0792">
    <property type="taxonomic scope" value="Bacteria"/>
</dbReference>
<dbReference type="GO" id="GO:0003676">
    <property type="term" value="F:nucleic acid binding"/>
    <property type="evidence" value="ECO:0007669"/>
    <property type="project" value="InterPro"/>
</dbReference>
<dbReference type="PANTHER" id="PTHR34039:SF1">
    <property type="entry name" value="UPF0102 PROTEIN YRAN"/>
    <property type="match status" value="1"/>
</dbReference>
<dbReference type="CDD" id="cd20736">
    <property type="entry name" value="PoNe_Nuclease"/>
    <property type="match status" value="1"/>
</dbReference>
<dbReference type="AlphaFoldDB" id="A0A1Y3QXT5"/>
<dbReference type="HAMAP" id="MF_00048">
    <property type="entry name" value="UPF0102"/>
    <property type="match status" value="1"/>
</dbReference>
<dbReference type="GO" id="GO:0004519">
    <property type="term" value="F:endonuclease activity"/>
    <property type="evidence" value="ECO:0007669"/>
    <property type="project" value="UniProtKB-KW"/>
</dbReference>
<dbReference type="SUPFAM" id="SSF52980">
    <property type="entry name" value="Restriction endonuclease-like"/>
    <property type="match status" value="1"/>
</dbReference>
<sequence>MGTTAETGRAGERAAVEYLRGAGYEICALNWRSGRYELDIVARKAGIVHFVEVKTRRAGSLTPPEAAVTPQKFRALTRAAVRYLAATGGQEEAQFDLAAVDVMPDGRMEVRLVERAMEYNW</sequence>
<evidence type="ECO:0000256" key="2">
    <source>
        <dbReference type="HAMAP-Rule" id="MF_00048"/>
    </source>
</evidence>
<organism evidence="3 4">
    <name type="scientific">Alistipes onderdonkii</name>
    <dbReference type="NCBI Taxonomy" id="328813"/>
    <lineage>
        <taxon>Bacteria</taxon>
        <taxon>Pseudomonadati</taxon>
        <taxon>Bacteroidota</taxon>
        <taxon>Bacteroidia</taxon>
        <taxon>Bacteroidales</taxon>
        <taxon>Rikenellaceae</taxon>
        <taxon>Alistipes</taxon>
    </lineage>
</organism>
<keyword evidence="3" id="KW-0540">Nuclease</keyword>
<gene>
    <name evidence="3" type="ORF">B5G41_03965</name>
</gene>
<dbReference type="InterPro" id="IPR003509">
    <property type="entry name" value="UPF0102_YraN-like"/>
</dbReference>
<keyword evidence="3" id="KW-0378">Hydrolase</keyword>
<accession>A0A1Y3QXT5</accession>
<dbReference type="PANTHER" id="PTHR34039">
    <property type="entry name" value="UPF0102 PROTEIN YRAN"/>
    <property type="match status" value="1"/>
</dbReference>
<evidence type="ECO:0000256" key="1">
    <source>
        <dbReference type="ARBA" id="ARBA00006738"/>
    </source>
</evidence>
<dbReference type="EMBL" id="NFHB01000002">
    <property type="protein sequence ID" value="OUN04474.1"/>
    <property type="molecule type" value="Genomic_DNA"/>
</dbReference>
<evidence type="ECO:0000313" key="4">
    <source>
        <dbReference type="Proteomes" id="UP000195772"/>
    </source>
</evidence>